<keyword evidence="2" id="KW-0645">Protease</keyword>
<dbReference type="Proteomes" id="UP000280307">
    <property type="component" value="Unassembled WGS sequence"/>
</dbReference>
<dbReference type="GO" id="GO:0046872">
    <property type="term" value="F:metal ion binding"/>
    <property type="evidence" value="ECO:0007669"/>
    <property type="project" value="UniProtKB-KW"/>
</dbReference>
<keyword evidence="5" id="KW-0862">Zinc</keyword>
<dbReference type="Pfam" id="PF04002">
    <property type="entry name" value="RadC"/>
    <property type="match status" value="1"/>
</dbReference>
<dbReference type="InterPro" id="IPR025657">
    <property type="entry name" value="RadC_JAB"/>
</dbReference>
<evidence type="ECO:0000256" key="5">
    <source>
        <dbReference type="ARBA" id="ARBA00022833"/>
    </source>
</evidence>
<accession>A0A426TS99</accession>
<dbReference type="Gene3D" id="3.40.140.10">
    <property type="entry name" value="Cytidine Deaminase, domain 2"/>
    <property type="match status" value="1"/>
</dbReference>
<dbReference type="PROSITE" id="PS50249">
    <property type="entry name" value="MPN"/>
    <property type="match status" value="1"/>
</dbReference>
<dbReference type="InterPro" id="IPR001405">
    <property type="entry name" value="UPF0758"/>
</dbReference>
<evidence type="ECO:0000313" key="8">
    <source>
        <dbReference type="EMBL" id="RRR66864.1"/>
    </source>
</evidence>
<keyword evidence="6" id="KW-0482">Metalloprotease</keyword>
<dbReference type="GO" id="GO:0006508">
    <property type="term" value="P:proteolysis"/>
    <property type="evidence" value="ECO:0007669"/>
    <property type="project" value="UniProtKB-KW"/>
</dbReference>
<proteinExistence type="inferred from homology"/>
<keyword evidence="3" id="KW-0479">Metal-binding</keyword>
<evidence type="ECO:0000256" key="6">
    <source>
        <dbReference type="ARBA" id="ARBA00023049"/>
    </source>
</evidence>
<gene>
    <name evidence="8" type="ORF">EI684_19900</name>
</gene>
<name>A0A426TS99_9CHLR</name>
<dbReference type="EMBL" id="RSAS01000824">
    <property type="protein sequence ID" value="RRR66864.1"/>
    <property type="molecule type" value="Genomic_DNA"/>
</dbReference>
<feature type="non-terminal residue" evidence="8">
    <location>
        <position position="1"/>
    </location>
</feature>
<sequence>EVFKEAIRRNSAAIIVAHNHPSGDCTPSPEDVLVTKQIVQAGHLLDIQVLDHLVIGMGVYVSMRERGLGWQP</sequence>
<dbReference type="CDD" id="cd08071">
    <property type="entry name" value="MPN_DUF2466"/>
    <property type="match status" value="1"/>
</dbReference>
<evidence type="ECO:0000256" key="2">
    <source>
        <dbReference type="ARBA" id="ARBA00022670"/>
    </source>
</evidence>
<evidence type="ECO:0000259" key="7">
    <source>
        <dbReference type="PROSITE" id="PS50249"/>
    </source>
</evidence>
<dbReference type="PANTHER" id="PTHR30471">
    <property type="entry name" value="DNA REPAIR PROTEIN RADC"/>
    <property type="match status" value="1"/>
</dbReference>
<evidence type="ECO:0000256" key="1">
    <source>
        <dbReference type="ARBA" id="ARBA00010243"/>
    </source>
</evidence>
<feature type="domain" description="MPN" evidence="7">
    <location>
        <begin position="1"/>
        <end position="69"/>
    </location>
</feature>
<comment type="similarity">
    <text evidence="1">Belongs to the UPF0758 family.</text>
</comment>
<organism evidence="8 9">
    <name type="scientific">Candidatus Viridilinea halotolerans</name>
    <dbReference type="NCBI Taxonomy" id="2491704"/>
    <lineage>
        <taxon>Bacteria</taxon>
        <taxon>Bacillati</taxon>
        <taxon>Chloroflexota</taxon>
        <taxon>Chloroflexia</taxon>
        <taxon>Chloroflexales</taxon>
        <taxon>Chloroflexineae</taxon>
        <taxon>Oscillochloridaceae</taxon>
        <taxon>Candidatus Viridilinea</taxon>
    </lineage>
</organism>
<evidence type="ECO:0000256" key="3">
    <source>
        <dbReference type="ARBA" id="ARBA00022723"/>
    </source>
</evidence>
<comment type="caution">
    <text evidence="8">The sequence shown here is derived from an EMBL/GenBank/DDBJ whole genome shotgun (WGS) entry which is preliminary data.</text>
</comment>
<dbReference type="InterPro" id="IPR037518">
    <property type="entry name" value="MPN"/>
</dbReference>
<dbReference type="InterPro" id="IPR020891">
    <property type="entry name" value="UPF0758_CS"/>
</dbReference>
<dbReference type="GO" id="GO:0008237">
    <property type="term" value="F:metallopeptidase activity"/>
    <property type="evidence" value="ECO:0007669"/>
    <property type="project" value="UniProtKB-KW"/>
</dbReference>
<evidence type="ECO:0000256" key="4">
    <source>
        <dbReference type="ARBA" id="ARBA00022801"/>
    </source>
</evidence>
<reference evidence="8 9" key="1">
    <citation type="submission" date="2018-12" db="EMBL/GenBank/DDBJ databases">
        <title>Genome Sequence of Candidatus Viridilinea halotolerans isolated from saline sulfide-rich spring.</title>
        <authorList>
            <person name="Grouzdev D.S."/>
            <person name="Burganskaya E.I."/>
            <person name="Krutkina M.S."/>
            <person name="Sukhacheva M.V."/>
            <person name="Gorlenko V.M."/>
        </authorList>
    </citation>
    <scope>NUCLEOTIDE SEQUENCE [LARGE SCALE GENOMIC DNA]</scope>
    <source>
        <strain evidence="8">Chok-6</strain>
    </source>
</reference>
<protein>
    <recommendedName>
        <fullName evidence="7">MPN domain-containing protein</fullName>
    </recommendedName>
</protein>
<dbReference type="AlphaFoldDB" id="A0A426TS99"/>
<dbReference type="PROSITE" id="PS01302">
    <property type="entry name" value="UPF0758"/>
    <property type="match status" value="1"/>
</dbReference>
<evidence type="ECO:0000313" key="9">
    <source>
        <dbReference type="Proteomes" id="UP000280307"/>
    </source>
</evidence>
<dbReference type="PANTHER" id="PTHR30471:SF3">
    <property type="entry name" value="UPF0758 PROTEIN YEES-RELATED"/>
    <property type="match status" value="1"/>
</dbReference>
<dbReference type="SUPFAM" id="SSF102712">
    <property type="entry name" value="JAB1/MPN domain"/>
    <property type="match status" value="1"/>
</dbReference>
<keyword evidence="4" id="KW-0378">Hydrolase</keyword>